<keyword evidence="3" id="KW-1185">Reference proteome</keyword>
<reference evidence="2" key="1">
    <citation type="submission" date="2021-03" db="EMBL/GenBank/DDBJ databases">
        <authorList>
            <person name="Tagirdzhanova G."/>
        </authorList>
    </citation>
    <scope>NUCLEOTIDE SEQUENCE</scope>
</reference>
<name>A0A8H3IFS5_9LECA</name>
<comment type="caution">
    <text evidence="2">The sequence shown here is derived from an EMBL/GenBank/DDBJ whole genome shotgun (WGS) entry which is preliminary data.</text>
</comment>
<organism evidence="2 3">
    <name type="scientific">Gomphillus americanus</name>
    <dbReference type="NCBI Taxonomy" id="1940652"/>
    <lineage>
        <taxon>Eukaryota</taxon>
        <taxon>Fungi</taxon>
        <taxon>Dikarya</taxon>
        <taxon>Ascomycota</taxon>
        <taxon>Pezizomycotina</taxon>
        <taxon>Lecanoromycetes</taxon>
        <taxon>OSLEUM clade</taxon>
        <taxon>Ostropomycetidae</taxon>
        <taxon>Ostropales</taxon>
        <taxon>Graphidaceae</taxon>
        <taxon>Gomphilloideae</taxon>
        <taxon>Gomphillus</taxon>
    </lineage>
</organism>
<feature type="compositionally biased region" description="Polar residues" evidence="1">
    <location>
        <begin position="200"/>
        <end position="209"/>
    </location>
</feature>
<feature type="region of interest" description="Disordered" evidence="1">
    <location>
        <begin position="180"/>
        <end position="209"/>
    </location>
</feature>
<evidence type="ECO:0000313" key="3">
    <source>
        <dbReference type="Proteomes" id="UP000664169"/>
    </source>
</evidence>
<accession>A0A8H3IFS5</accession>
<evidence type="ECO:0000313" key="2">
    <source>
        <dbReference type="EMBL" id="CAF9916988.1"/>
    </source>
</evidence>
<dbReference type="EMBL" id="CAJPDQ010000011">
    <property type="protein sequence ID" value="CAF9916988.1"/>
    <property type="molecule type" value="Genomic_DNA"/>
</dbReference>
<dbReference type="Proteomes" id="UP000664169">
    <property type="component" value="Unassembled WGS sequence"/>
</dbReference>
<proteinExistence type="predicted"/>
<protein>
    <submittedName>
        <fullName evidence="2">Uncharacterized protein</fullName>
    </submittedName>
</protein>
<gene>
    <name evidence="2" type="ORF">GOMPHAMPRED_001175</name>
</gene>
<dbReference type="AlphaFoldDB" id="A0A8H3IFS5"/>
<sequence length="209" mass="23243">MKNSRATVRGSALRKTKALALLQELQQAEEQRLAELHPDYQPITHLNRHEIMDSSQDADYMRAGQPYNGSFQNNLLSSELQVPMAANKGQHPLHASYRDRSTELSYDKVGSLSYHKSHHRKALSDSITELDASIAADTLAELPGPEIDTPRCPTNTWRSCTDYGDKRYNTLPGEAIPLKKSNVVPHVPKSNGSRKLGIGSTRSPLLTEQ</sequence>
<evidence type="ECO:0000256" key="1">
    <source>
        <dbReference type="SAM" id="MobiDB-lite"/>
    </source>
</evidence>